<feature type="domain" description="Fe/B12 periplasmic-binding" evidence="1">
    <location>
        <begin position="6"/>
        <end position="279"/>
    </location>
</feature>
<protein>
    <submittedName>
        <fullName evidence="2">Corrinoid ABC transporter substrate-binding protein</fullName>
    </submittedName>
</protein>
<dbReference type="SUPFAM" id="SSF53807">
    <property type="entry name" value="Helical backbone' metal receptor"/>
    <property type="match status" value="1"/>
</dbReference>
<dbReference type="Proteomes" id="UP000294299">
    <property type="component" value="Chromosome NFRAN"/>
</dbReference>
<keyword evidence="3" id="KW-1185">Reference proteome</keyword>
<name>A0A484I6J1_9ARCH</name>
<dbReference type="RefSeq" id="WP_172601991.1">
    <property type="nucleotide sequence ID" value="NZ_LR216287.1"/>
</dbReference>
<dbReference type="Gene3D" id="3.40.50.1980">
    <property type="entry name" value="Nitrogenase molybdenum iron protein domain"/>
    <property type="match status" value="2"/>
</dbReference>
<dbReference type="InterPro" id="IPR051030">
    <property type="entry name" value="Vitamin_B12-ABC_binding"/>
</dbReference>
<dbReference type="KEGG" id="nfn:NFRAN_0076"/>
<dbReference type="EMBL" id="LR216287">
    <property type="protein sequence ID" value="VFJ12397.1"/>
    <property type="molecule type" value="Genomic_DNA"/>
</dbReference>
<dbReference type="PANTHER" id="PTHR42860">
    <property type="entry name" value="VITAMIN B12-BINDING PROTEIN"/>
    <property type="match status" value="1"/>
</dbReference>
<accession>A0A484I6J1</accession>
<dbReference type="InterPro" id="IPR002491">
    <property type="entry name" value="ABC_transptr_periplasmic_BD"/>
</dbReference>
<evidence type="ECO:0000313" key="3">
    <source>
        <dbReference type="Proteomes" id="UP000294299"/>
    </source>
</evidence>
<reference evidence="2 3" key="1">
    <citation type="submission" date="2019-02" db="EMBL/GenBank/DDBJ databases">
        <authorList>
            <person name="Lehtovirta-Morley E L."/>
        </authorList>
    </citation>
    <scope>NUCLEOTIDE SEQUENCE [LARGE SCALE GENOMIC DNA]</scope>
    <source>
        <strain evidence="2">NFRAN1</strain>
    </source>
</reference>
<gene>
    <name evidence="2" type="ORF">NFRAN_0076</name>
</gene>
<organism evidence="2 3">
    <name type="scientific">Candidatus Nitrosocosmicus franklandianus</name>
    <dbReference type="NCBI Taxonomy" id="1798806"/>
    <lineage>
        <taxon>Archaea</taxon>
        <taxon>Nitrososphaerota</taxon>
        <taxon>Nitrososphaeria</taxon>
        <taxon>Nitrososphaerales</taxon>
        <taxon>Nitrososphaeraceae</taxon>
        <taxon>Candidatus Nitrosocosmicus</taxon>
    </lineage>
</organism>
<dbReference type="Pfam" id="PF01497">
    <property type="entry name" value="Peripla_BP_2"/>
    <property type="match status" value="1"/>
</dbReference>
<proteinExistence type="predicted"/>
<dbReference type="PANTHER" id="PTHR42860:SF1">
    <property type="entry name" value="VITAMIN B12-BINDING PROTEIN"/>
    <property type="match status" value="1"/>
</dbReference>
<dbReference type="AlphaFoldDB" id="A0A484I6J1"/>
<dbReference type="GeneID" id="39419670"/>
<dbReference type="OrthoDB" id="9784at2157"/>
<evidence type="ECO:0000313" key="2">
    <source>
        <dbReference type="EMBL" id="VFJ12397.1"/>
    </source>
</evidence>
<evidence type="ECO:0000259" key="1">
    <source>
        <dbReference type="PROSITE" id="PS50983"/>
    </source>
</evidence>
<sequence>MEKYNRIISFLPSATEILFEIGLGQYVSGVTHECTYPLEASRKPVVIKPVVDFEHMSGAQIDEKIKELSTRNQPIFKLDDELVRDIQPDLLISQDLCSVCAPFSNELTQTFKVLGYNPSNLVLNPKNLSDILKCITELGVEVGNFDRAVELHDKLVSRIHRIQTVHESSKRKNQSTYDPPRVLCLDWINPFYMAGHWVPDMIEIAGGISLNGSNGMDSRQITMSDIEKLDPDVIVMAPCGYNLKRTQLEYDKIDLPIWRSLKAYKENQIYLVDANFLFS</sequence>
<dbReference type="PROSITE" id="PS50983">
    <property type="entry name" value="FE_B12_PBP"/>
    <property type="match status" value="1"/>
</dbReference>